<sequence length="202" mass="22268">MSNGANNTDGDQIAANGTGQLASLAAPTLPSNITYLVETKPELPVDADANPDPHVYMTLENWVGHRGADCRSKAKEKNQANLTESDMVAVVTEANMVEENPMLWWYDTGATTHICIDRQMFSTYQKSKGDDRLLMGNVSHSKIEGTGKVVLKMTSGRELTLNNVKHVPDMRKNLISGTLMSKHGFAINFESDQLILRNMVFL</sequence>
<evidence type="ECO:0000313" key="2">
    <source>
        <dbReference type="EMBL" id="CAA7023747.1"/>
    </source>
</evidence>
<dbReference type="Pfam" id="PF22936">
    <property type="entry name" value="Pol_BBD"/>
    <property type="match status" value="1"/>
</dbReference>
<feature type="domain" description="Retrovirus-related Pol polyprotein from transposon TNT 1-94-like beta-barrel" evidence="1">
    <location>
        <begin position="104"/>
        <end position="185"/>
    </location>
</feature>
<comment type="caution">
    <text evidence="2">The sequence shown here is derived from an EMBL/GenBank/DDBJ whole genome shotgun (WGS) entry which is preliminary data.</text>
</comment>
<reference evidence="2" key="1">
    <citation type="submission" date="2020-01" db="EMBL/GenBank/DDBJ databases">
        <authorList>
            <person name="Mishra B."/>
        </authorList>
    </citation>
    <scope>NUCLEOTIDE SEQUENCE [LARGE SCALE GENOMIC DNA]</scope>
</reference>
<dbReference type="AlphaFoldDB" id="A0A6D2ICN9"/>
<dbReference type="PANTHER" id="PTHR47592">
    <property type="entry name" value="PBF68 PROTEIN"/>
    <property type="match status" value="1"/>
</dbReference>
<dbReference type="PANTHER" id="PTHR47592:SF24">
    <property type="entry name" value="BNACNNG30200D PROTEIN"/>
    <property type="match status" value="1"/>
</dbReference>
<proteinExistence type="predicted"/>
<dbReference type="InterPro" id="IPR054722">
    <property type="entry name" value="PolX-like_BBD"/>
</dbReference>
<organism evidence="2 3">
    <name type="scientific">Microthlaspi erraticum</name>
    <dbReference type="NCBI Taxonomy" id="1685480"/>
    <lineage>
        <taxon>Eukaryota</taxon>
        <taxon>Viridiplantae</taxon>
        <taxon>Streptophyta</taxon>
        <taxon>Embryophyta</taxon>
        <taxon>Tracheophyta</taxon>
        <taxon>Spermatophyta</taxon>
        <taxon>Magnoliopsida</taxon>
        <taxon>eudicotyledons</taxon>
        <taxon>Gunneridae</taxon>
        <taxon>Pentapetalae</taxon>
        <taxon>rosids</taxon>
        <taxon>malvids</taxon>
        <taxon>Brassicales</taxon>
        <taxon>Brassicaceae</taxon>
        <taxon>Coluteocarpeae</taxon>
        <taxon>Microthlaspi</taxon>
    </lineage>
</organism>
<keyword evidence="3" id="KW-1185">Reference proteome</keyword>
<dbReference type="OrthoDB" id="2596766at2759"/>
<evidence type="ECO:0000313" key="3">
    <source>
        <dbReference type="Proteomes" id="UP000467841"/>
    </source>
</evidence>
<protein>
    <recommendedName>
        <fullName evidence="1">Retrovirus-related Pol polyprotein from transposon TNT 1-94-like beta-barrel domain-containing protein</fullName>
    </recommendedName>
</protein>
<dbReference type="EMBL" id="CACVBM020000821">
    <property type="protein sequence ID" value="CAA7023747.1"/>
    <property type="molecule type" value="Genomic_DNA"/>
</dbReference>
<evidence type="ECO:0000259" key="1">
    <source>
        <dbReference type="Pfam" id="PF22936"/>
    </source>
</evidence>
<gene>
    <name evidence="2" type="ORF">MERR_LOCUS10982</name>
</gene>
<accession>A0A6D2ICN9</accession>
<dbReference type="Proteomes" id="UP000467841">
    <property type="component" value="Unassembled WGS sequence"/>
</dbReference>
<name>A0A6D2ICN9_9BRAS</name>